<evidence type="ECO:0000313" key="4">
    <source>
        <dbReference type="EMBL" id="MBB3154150.1"/>
    </source>
</evidence>
<dbReference type="GO" id="GO:0008061">
    <property type="term" value="F:chitin binding"/>
    <property type="evidence" value="ECO:0007669"/>
    <property type="project" value="InterPro"/>
</dbReference>
<evidence type="ECO:0000313" key="5">
    <source>
        <dbReference type="Proteomes" id="UP000518605"/>
    </source>
</evidence>
<dbReference type="Proteomes" id="UP000518605">
    <property type="component" value="Unassembled WGS sequence"/>
</dbReference>
<organism evidence="4 5">
    <name type="scientific">Paenibacillus endophyticus</name>
    <dbReference type="NCBI Taxonomy" id="1294268"/>
    <lineage>
        <taxon>Bacteria</taxon>
        <taxon>Bacillati</taxon>
        <taxon>Bacillota</taxon>
        <taxon>Bacilli</taxon>
        <taxon>Bacillales</taxon>
        <taxon>Paenibacillaceae</taxon>
        <taxon>Paenibacillus</taxon>
    </lineage>
</organism>
<feature type="domain" description="SLH" evidence="2">
    <location>
        <begin position="90"/>
        <end position="153"/>
    </location>
</feature>
<dbReference type="Pfam" id="PF00704">
    <property type="entry name" value="Glyco_hydro_18"/>
    <property type="match status" value="1"/>
</dbReference>
<keyword evidence="5" id="KW-1185">Reference proteome</keyword>
<dbReference type="InterPro" id="IPR011583">
    <property type="entry name" value="Chitinase_II/V-like_cat"/>
</dbReference>
<feature type="domain" description="SLH" evidence="2">
    <location>
        <begin position="154"/>
        <end position="216"/>
    </location>
</feature>
<dbReference type="PANTHER" id="PTHR46066:SF2">
    <property type="entry name" value="CHITINASE DOMAIN-CONTAINING PROTEIN 1"/>
    <property type="match status" value="1"/>
</dbReference>
<dbReference type="SUPFAM" id="SSF51445">
    <property type="entry name" value="(Trans)glycosidases"/>
    <property type="match status" value="1"/>
</dbReference>
<gene>
    <name evidence="4" type="ORF">FHS16_004226</name>
</gene>
<dbReference type="SMART" id="SM00636">
    <property type="entry name" value="Glyco_18"/>
    <property type="match status" value="1"/>
</dbReference>
<feature type="domain" description="GH18" evidence="3">
    <location>
        <begin position="223"/>
        <end position="532"/>
    </location>
</feature>
<feature type="signal peptide" evidence="1">
    <location>
        <begin position="1"/>
        <end position="28"/>
    </location>
</feature>
<protein>
    <submittedName>
        <fullName evidence="4">Spore germination protein YaaH</fullName>
    </submittedName>
</protein>
<dbReference type="Gene3D" id="3.10.50.10">
    <property type="match status" value="1"/>
</dbReference>
<evidence type="ECO:0000256" key="1">
    <source>
        <dbReference type="SAM" id="SignalP"/>
    </source>
</evidence>
<name>A0A7W5GBT3_9BACL</name>
<evidence type="ECO:0000259" key="3">
    <source>
        <dbReference type="PROSITE" id="PS51910"/>
    </source>
</evidence>
<dbReference type="PROSITE" id="PS51910">
    <property type="entry name" value="GH18_2"/>
    <property type="match status" value="1"/>
</dbReference>
<dbReference type="InterPro" id="IPR001119">
    <property type="entry name" value="SLH_dom"/>
</dbReference>
<reference evidence="4 5" key="1">
    <citation type="submission" date="2020-08" db="EMBL/GenBank/DDBJ databases">
        <title>Genomic Encyclopedia of Type Strains, Phase III (KMG-III): the genomes of soil and plant-associated and newly described type strains.</title>
        <authorList>
            <person name="Whitman W."/>
        </authorList>
    </citation>
    <scope>NUCLEOTIDE SEQUENCE [LARGE SCALE GENOMIC DNA]</scope>
    <source>
        <strain evidence="4 5">CECT 8234</strain>
    </source>
</reference>
<dbReference type="InterPro" id="IPR001223">
    <property type="entry name" value="Glyco_hydro18_cat"/>
</dbReference>
<dbReference type="AlphaFoldDB" id="A0A7W5GBT3"/>
<feature type="domain" description="SLH" evidence="2">
    <location>
        <begin position="29"/>
        <end position="89"/>
    </location>
</feature>
<dbReference type="RefSeq" id="WP_183567065.1">
    <property type="nucleotide sequence ID" value="NZ_CBCSLB010000014.1"/>
</dbReference>
<dbReference type="EMBL" id="JACHXW010000014">
    <property type="protein sequence ID" value="MBB3154150.1"/>
    <property type="molecule type" value="Genomic_DNA"/>
</dbReference>
<feature type="chain" id="PRO_5031214744" evidence="1">
    <location>
        <begin position="29"/>
        <end position="537"/>
    </location>
</feature>
<dbReference type="Pfam" id="PF00395">
    <property type="entry name" value="SLH"/>
    <property type="match status" value="3"/>
</dbReference>
<keyword evidence="1" id="KW-0732">Signal</keyword>
<comment type="caution">
    <text evidence="4">The sequence shown here is derived from an EMBL/GenBank/DDBJ whole genome shotgun (WGS) entry which is preliminary data.</text>
</comment>
<dbReference type="PANTHER" id="PTHR46066">
    <property type="entry name" value="CHITINASE DOMAIN-CONTAINING PROTEIN 1 FAMILY MEMBER"/>
    <property type="match status" value="1"/>
</dbReference>
<sequence>MKHLFNRWYVTASVVLGLLAPSIHTVHAETKLPFNDISGSYAKQEIIDLYQKKIITGTSETSFSPSASITRAEFVTVLDRLLGLEPAASKVTPFSDVAAKAWHYGWIQAAVQLGLADGVSASRFAPDKPVTRQEAAVLLARALKKQTGGTGARTSFADDGRIASWANSSAAEVQKLGLMQGDINGYFRPTDPITRQETVVMVHRVLQNEKWAAMLAAKTADTIKLGWQYGQTTKQYQSNVLASNVNTLSPRWFFAEASGEITDVSDPSLAVWAKKYNKKIWPMVGNRSDQAATHKLLSSTSLRSGLVTKLAAYAAKYEIDGLNLDFENVAPQDRAALTAFVTELAKKLKSMNVTLSMDVSPDRGTDWTEAFDFAALGKQADYMVLMGYDEHWGAGSGAGSNASLGFDKEGIAKLIKAVPSSKVILALPFYNRDWDLRKDGSVESSAFITLNEQNAILSKYAIKPKWDEQSGQYTATYLKDGVKHEIWVEEGRSLTAKYKLAAEAGLAGLAYWYIGGESPDIWASMRNADRFLGYRFE</sequence>
<dbReference type="InterPro" id="IPR017853">
    <property type="entry name" value="GH"/>
</dbReference>
<dbReference type="PROSITE" id="PS51272">
    <property type="entry name" value="SLH"/>
    <property type="match status" value="3"/>
</dbReference>
<proteinExistence type="predicted"/>
<dbReference type="GO" id="GO:0005975">
    <property type="term" value="P:carbohydrate metabolic process"/>
    <property type="evidence" value="ECO:0007669"/>
    <property type="project" value="InterPro"/>
</dbReference>
<dbReference type="Gene3D" id="3.20.20.80">
    <property type="entry name" value="Glycosidases"/>
    <property type="match status" value="1"/>
</dbReference>
<dbReference type="InterPro" id="IPR029070">
    <property type="entry name" value="Chitinase_insertion_sf"/>
</dbReference>
<evidence type="ECO:0000259" key="2">
    <source>
        <dbReference type="PROSITE" id="PS51272"/>
    </source>
</evidence>
<accession>A0A7W5GBT3</accession>